<organism evidence="1 2">
    <name type="scientific">Mycobacteroides abscessus</name>
    <dbReference type="NCBI Taxonomy" id="36809"/>
    <lineage>
        <taxon>Bacteria</taxon>
        <taxon>Bacillati</taxon>
        <taxon>Actinomycetota</taxon>
        <taxon>Actinomycetes</taxon>
        <taxon>Mycobacteriales</taxon>
        <taxon>Mycobacteriaceae</taxon>
        <taxon>Mycobacteroides</taxon>
    </lineage>
</organism>
<accession>A0ABD7HHQ4</accession>
<reference evidence="1 2" key="1">
    <citation type="submission" date="2018-08" db="EMBL/GenBank/DDBJ databases">
        <title>Linezolid Resistance in Mycobacterium abscessus: MIC Distribution and Comprehensive Investigation of Resistance Mechanisms.</title>
        <authorList>
            <person name="Ye M."/>
            <person name="Xu L."/>
            <person name="Zou Y."/>
            <person name="Li B."/>
            <person name="Guo Q."/>
            <person name="Zhang Y."/>
            <person name="Zhan M."/>
            <person name="Xu B."/>
            <person name="Yu F."/>
            <person name="Zhang Z."/>
            <person name="Chu H."/>
        </authorList>
    </citation>
    <scope>NUCLEOTIDE SEQUENCE [LARGE SCALE GENOMIC DNA]</scope>
    <source>
        <strain evidence="1 2">G143</strain>
    </source>
</reference>
<comment type="caution">
    <text evidence="1">The sequence shown here is derived from an EMBL/GenBank/DDBJ whole genome shotgun (WGS) entry which is preliminary data.</text>
</comment>
<proteinExistence type="predicted"/>
<gene>
    <name evidence="1" type="ORF">D2E76_24985</name>
</gene>
<dbReference type="EMBL" id="QXBN01000030">
    <property type="protein sequence ID" value="RIT29577.1"/>
    <property type="molecule type" value="Genomic_DNA"/>
</dbReference>
<evidence type="ECO:0000313" key="2">
    <source>
        <dbReference type="Proteomes" id="UP000284557"/>
    </source>
</evidence>
<sequence length="74" mass="8219">MSNDIDYLDQAGAILTALKRVVREKQKASGRQYPTKDEWLTIDSAIKATGFDINAAFSSGAVREWQTTLESALR</sequence>
<evidence type="ECO:0000313" key="1">
    <source>
        <dbReference type="EMBL" id="RIT29577.1"/>
    </source>
</evidence>
<dbReference type="RefSeq" id="WP_100459266.1">
    <property type="nucleotide sequence ID" value="NZ_QXBA01000014.1"/>
</dbReference>
<dbReference type="AlphaFoldDB" id="A0ABD7HHQ4"/>
<name>A0ABD7HHQ4_9MYCO</name>
<protein>
    <submittedName>
        <fullName evidence="1">Uncharacterized protein</fullName>
    </submittedName>
</protein>
<dbReference type="Proteomes" id="UP000284557">
    <property type="component" value="Unassembled WGS sequence"/>
</dbReference>